<accession>A0ABV9E8V2</accession>
<comment type="similarity">
    <text evidence="2">Belongs to the DapA family.</text>
</comment>
<name>A0ABV9E8V2_9ACTN</name>
<dbReference type="Proteomes" id="UP001595891">
    <property type="component" value="Unassembled WGS sequence"/>
</dbReference>
<dbReference type="PANTHER" id="PTHR12128">
    <property type="entry name" value="DIHYDRODIPICOLINATE SYNTHASE"/>
    <property type="match status" value="1"/>
</dbReference>
<keyword evidence="4" id="KW-1185">Reference proteome</keyword>
<evidence type="ECO:0000256" key="1">
    <source>
        <dbReference type="ARBA" id="ARBA00023239"/>
    </source>
</evidence>
<evidence type="ECO:0000256" key="2">
    <source>
        <dbReference type="PIRNR" id="PIRNR001365"/>
    </source>
</evidence>
<dbReference type="SUPFAM" id="SSF51569">
    <property type="entry name" value="Aldolase"/>
    <property type="match status" value="1"/>
</dbReference>
<comment type="caution">
    <text evidence="3">The sequence shown here is derived from an EMBL/GenBank/DDBJ whole genome shotgun (WGS) entry which is preliminary data.</text>
</comment>
<reference evidence="4" key="1">
    <citation type="journal article" date="2019" name="Int. J. Syst. Evol. Microbiol.">
        <title>The Global Catalogue of Microorganisms (GCM) 10K type strain sequencing project: providing services to taxonomists for standard genome sequencing and annotation.</title>
        <authorList>
            <consortium name="The Broad Institute Genomics Platform"/>
            <consortium name="The Broad Institute Genome Sequencing Center for Infectious Disease"/>
            <person name="Wu L."/>
            <person name="Ma J."/>
        </authorList>
    </citation>
    <scope>NUCLEOTIDE SEQUENCE [LARGE SCALE GENOMIC DNA]</scope>
    <source>
        <strain evidence="4">CCUG 49560</strain>
    </source>
</reference>
<organism evidence="3 4">
    <name type="scientific">Sphaerisporangium corydalis</name>
    <dbReference type="NCBI Taxonomy" id="1441875"/>
    <lineage>
        <taxon>Bacteria</taxon>
        <taxon>Bacillati</taxon>
        <taxon>Actinomycetota</taxon>
        <taxon>Actinomycetes</taxon>
        <taxon>Streptosporangiales</taxon>
        <taxon>Streptosporangiaceae</taxon>
        <taxon>Sphaerisporangium</taxon>
    </lineage>
</organism>
<dbReference type="Gene3D" id="3.20.20.70">
    <property type="entry name" value="Aldolase class I"/>
    <property type="match status" value="1"/>
</dbReference>
<dbReference type="SMART" id="SM01130">
    <property type="entry name" value="DHDPS"/>
    <property type="match status" value="1"/>
</dbReference>
<dbReference type="CDD" id="cd00408">
    <property type="entry name" value="DHDPS-like"/>
    <property type="match status" value="1"/>
</dbReference>
<evidence type="ECO:0000313" key="4">
    <source>
        <dbReference type="Proteomes" id="UP001595891"/>
    </source>
</evidence>
<protein>
    <submittedName>
        <fullName evidence="3">Dihydrodipicolinate synthase family protein</fullName>
    </submittedName>
</protein>
<dbReference type="Pfam" id="PF00701">
    <property type="entry name" value="DHDPS"/>
    <property type="match status" value="1"/>
</dbReference>
<dbReference type="EMBL" id="JBHSFN010000002">
    <property type="protein sequence ID" value="MFC4585394.1"/>
    <property type="molecule type" value="Genomic_DNA"/>
</dbReference>
<dbReference type="InterPro" id="IPR013785">
    <property type="entry name" value="Aldolase_TIM"/>
</dbReference>
<sequence>MLDGVRRALGSVVAVPVTPFDELGQVDERAYTAVVSRIVAAGIVAVTPNGNTGEFYSLSPAELDRVVALTVAAADGATVIAGVGHDVARAAGMAAEAARLGAAAVMVHQPVHPYQSQEGWVGYHRAVAEAAPDLGVVCYVRSPLVTARALADLVAACPNVVGVKYAVPDPVRLAEMAAEVPQVEWVCGLAESWAPFYWPGGARGFTSGLVVIAPELSLDLLGRLQAVDLDGAMEVWRRLKPIEDLRARHANAGNVSVLKEALAQLGLCRRDVRPPISPLPDTERDEVAAILRSLSLPVGAA</sequence>
<proteinExistence type="inferred from homology"/>
<dbReference type="PIRSF" id="PIRSF001365">
    <property type="entry name" value="DHDPS"/>
    <property type="match status" value="1"/>
</dbReference>
<dbReference type="InterPro" id="IPR002220">
    <property type="entry name" value="DapA-like"/>
</dbReference>
<evidence type="ECO:0000313" key="3">
    <source>
        <dbReference type="EMBL" id="MFC4585394.1"/>
    </source>
</evidence>
<dbReference type="PANTHER" id="PTHR12128:SF19">
    <property type="entry name" value="5-DEHYDRO-4-DEOXYGLUCARATE DEHYDRATASE 2-RELATED"/>
    <property type="match status" value="1"/>
</dbReference>
<keyword evidence="1 2" id="KW-0456">Lyase</keyword>
<dbReference type="RefSeq" id="WP_262842553.1">
    <property type="nucleotide sequence ID" value="NZ_JANZYP010000012.1"/>
</dbReference>
<gene>
    <name evidence="3" type="ORF">ACFO8L_04900</name>
</gene>